<dbReference type="Proteomes" id="UP000270291">
    <property type="component" value="Unassembled WGS sequence"/>
</dbReference>
<protein>
    <recommendedName>
        <fullName evidence="3">DUF4397 domain-containing protein</fullName>
    </recommendedName>
</protein>
<dbReference type="EMBL" id="RWIU01000001">
    <property type="protein sequence ID" value="RSK45635.1"/>
    <property type="molecule type" value="Genomic_DNA"/>
</dbReference>
<comment type="caution">
    <text evidence="1">The sequence shown here is derived from an EMBL/GenBank/DDBJ whole genome shotgun (WGS) entry which is preliminary data.</text>
</comment>
<dbReference type="RefSeq" id="WP_125434576.1">
    <property type="nucleotide sequence ID" value="NZ_RWIU01000001.1"/>
</dbReference>
<organism evidence="1 2">
    <name type="scientific">Hymenobacter perfusus</name>
    <dbReference type="NCBI Taxonomy" id="1236770"/>
    <lineage>
        <taxon>Bacteria</taxon>
        <taxon>Pseudomonadati</taxon>
        <taxon>Bacteroidota</taxon>
        <taxon>Cytophagia</taxon>
        <taxon>Cytophagales</taxon>
        <taxon>Hymenobacteraceae</taxon>
        <taxon>Hymenobacter</taxon>
    </lineage>
</organism>
<evidence type="ECO:0000313" key="2">
    <source>
        <dbReference type="Proteomes" id="UP000270291"/>
    </source>
</evidence>
<name>A0A3R9P736_9BACT</name>
<gene>
    <name evidence="1" type="ORF">EI293_00220</name>
</gene>
<dbReference type="OrthoDB" id="980950at2"/>
<evidence type="ECO:0000313" key="1">
    <source>
        <dbReference type="EMBL" id="RSK45635.1"/>
    </source>
</evidence>
<dbReference type="AlphaFoldDB" id="A0A3R9P736"/>
<proteinExistence type="predicted"/>
<sequence>MKHFILLIFLSLGSLLQVSCQKETVTDGVRVRVKNASSYQFKDVHIDTSGGTNDYGRLNAGKETEYAAYTQAYNYAYIKVTIDGRDLVLQPTDYVGETALESGKYTYRVGVSDLAAGRLSLALEKD</sequence>
<keyword evidence="2" id="KW-1185">Reference proteome</keyword>
<reference evidence="1 2" key="1">
    <citation type="submission" date="2018-12" db="EMBL/GenBank/DDBJ databases">
        <authorList>
            <person name="Feng G."/>
            <person name="Zhu H."/>
        </authorList>
    </citation>
    <scope>NUCLEOTIDE SEQUENCE [LARGE SCALE GENOMIC DNA]</scope>
    <source>
        <strain evidence="1 2">LMG 26000</strain>
    </source>
</reference>
<evidence type="ECO:0008006" key="3">
    <source>
        <dbReference type="Google" id="ProtNLM"/>
    </source>
</evidence>
<accession>A0A3R9P736</accession>